<evidence type="ECO:0000313" key="5">
    <source>
        <dbReference type="Proteomes" id="UP001596106"/>
    </source>
</evidence>
<dbReference type="RefSeq" id="WP_379843570.1">
    <property type="nucleotide sequence ID" value="NZ_JBHSMA010000002.1"/>
</dbReference>
<proteinExistence type="inferred from homology"/>
<evidence type="ECO:0000256" key="1">
    <source>
        <dbReference type="ARBA" id="ARBA00006638"/>
    </source>
</evidence>
<organism evidence="4 5">
    <name type="scientific">Larkinella bovis</name>
    <dbReference type="NCBI Taxonomy" id="683041"/>
    <lineage>
        <taxon>Bacteria</taxon>
        <taxon>Pseudomonadati</taxon>
        <taxon>Bacteroidota</taxon>
        <taxon>Cytophagia</taxon>
        <taxon>Cytophagales</taxon>
        <taxon>Spirosomataceae</taxon>
        <taxon>Larkinella</taxon>
    </lineage>
</organism>
<comment type="caution">
    <text evidence="4">The sequence shown here is derived from an EMBL/GenBank/DDBJ whole genome shotgun (WGS) entry which is preliminary data.</text>
</comment>
<protein>
    <submittedName>
        <fullName evidence="4">Rad52/Rad22 family DNA repair protein</fullName>
    </submittedName>
</protein>
<keyword evidence="2" id="KW-0227">DNA damage</keyword>
<name>A0ABW0I7N8_9BACT</name>
<comment type="similarity">
    <text evidence="1">Belongs to the RAD52 family.</text>
</comment>
<dbReference type="EMBL" id="JBHSMA010000002">
    <property type="protein sequence ID" value="MFC5409510.1"/>
    <property type="molecule type" value="Genomic_DNA"/>
</dbReference>
<dbReference type="InterPro" id="IPR041247">
    <property type="entry name" value="Rad52_fam"/>
</dbReference>
<dbReference type="Pfam" id="PF04098">
    <property type="entry name" value="Rad52_Rad22"/>
    <property type="match status" value="1"/>
</dbReference>
<evidence type="ECO:0000256" key="3">
    <source>
        <dbReference type="ARBA" id="ARBA00023204"/>
    </source>
</evidence>
<sequence>MKNNSYMDINKLTAPLRPEEIEWRVQQQIDAKNGKPAKLIVVPYITNRCVMERFDEQFGWASWSNEIKEIDGGFLCTITVTLPSGEKVSKTDGAGRTAIEPVKGGISDAMKRAAVQFGLGRALYTFPKVFVEVDGKFIPEWAIRLLDALVDSINSGKPQREVIVLKEEHIRRLQPPQPVRAAA</sequence>
<dbReference type="Proteomes" id="UP001596106">
    <property type="component" value="Unassembled WGS sequence"/>
</dbReference>
<evidence type="ECO:0000313" key="4">
    <source>
        <dbReference type="EMBL" id="MFC5409510.1"/>
    </source>
</evidence>
<gene>
    <name evidence="4" type="ORF">ACFPMF_09340</name>
</gene>
<reference evidence="5" key="1">
    <citation type="journal article" date="2019" name="Int. J. Syst. Evol. Microbiol.">
        <title>The Global Catalogue of Microorganisms (GCM) 10K type strain sequencing project: providing services to taxonomists for standard genome sequencing and annotation.</title>
        <authorList>
            <consortium name="The Broad Institute Genomics Platform"/>
            <consortium name="The Broad Institute Genome Sequencing Center for Infectious Disease"/>
            <person name="Wu L."/>
            <person name="Ma J."/>
        </authorList>
    </citation>
    <scope>NUCLEOTIDE SEQUENCE [LARGE SCALE GENOMIC DNA]</scope>
    <source>
        <strain evidence="5">CCUG 55250</strain>
    </source>
</reference>
<keyword evidence="5" id="KW-1185">Reference proteome</keyword>
<evidence type="ECO:0000256" key="2">
    <source>
        <dbReference type="ARBA" id="ARBA00022763"/>
    </source>
</evidence>
<accession>A0ABW0I7N8</accession>
<keyword evidence="3" id="KW-0234">DNA repair</keyword>